<feature type="region of interest" description="Disordered" evidence="1">
    <location>
        <begin position="52"/>
        <end position="72"/>
    </location>
</feature>
<dbReference type="PANTHER" id="PTHR12933:SF0">
    <property type="entry name" value="U3 SMALL NUCLEOLAR RNA-ASSOCIATED PROTEIN 25 HOMOLOG"/>
    <property type="match status" value="1"/>
</dbReference>
<gene>
    <name evidence="2" type="ORF">BLA29_006153</name>
</gene>
<protein>
    <submittedName>
        <fullName evidence="2">Uncharacterized protein</fullName>
    </submittedName>
</protein>
<organism evidence="2 3">
    <name type="scientific">Euroglyphus maynei</name>
    <name type="common">Mayne's house dust mite</name>
    <dbReference type="NCBI Taxonomy" id="6958"/>
    <lineage>
        <taxon>Eukaryota</taxon>
        <taxon>Metazoa</taxon>
        <taxon>Ecdysozoa</taxon>
        <taxon>Arthropoda</taxon>
        <taxon>Chelicerata</taxon>
        <taxon>Arachnida</taxon>
        <taxon>Acari</taxon>
        <taxon>Acariformes</taxon>
        <taxon>Sarcoptiformes</taxon>
        <taxon>Astigmata</taxon>
        <taxon>Psoroptidia</taxon>
        <taxon>Analgoidea</taxon>
        <taxon>Pyroglyphidae</taxon>
        <taxon>Pyroglyphinae</taxon>
        <taxon>Euroglyphus</taxon>
    </lineage>
</organism>
<dbReference type="InterPro" id="IPR010678">
    <property type="entry name" value="UTP25"/>
</dbReference>
<dbReference type="OrthoDB" id="10264378at2759"/>
<evidence type="ECO:0000256" key="1">
    <source>
        <dbReference type="SAM" id="MobiDB-lite"/>
    </source>
</evidence>
<dbReference type="GO" id="GO:0019843">
    <property type="term" value="F:rRNA binding"/>
    <property type="evidence" value="ECO:0007669"/>
    <property type="project" value="TreeGrafter"/>
</dbReference>
<dbReference type="Proteomes" id="UP000194236">
    <property type="component" value="Unassembled WGS sequence"/>
</dbReference>
<evidence type="ECO:0000313" key="2">
    <source>
        <dbReference type="EMBL" id="OTF75787.1"/>
    </source>
</evidence>
<dbReference type="EMBL" id="MUJZ01040370">
    <property type="protein sequence ID" value="OTF75787.1"/>
    <property type="molecule type" value="Genomic_DNA"/>
</dbReference>
<proteinExistence type="predicted"/>
<feature type="non-terminal residue" evidence="2">
    <location>
        <position position="211"/>
    </location>
</feature>
<dbReference type="GO" id="GO:0034511">
    <property type="term" value="F:U3 snoRNA binding"/>
    <property type="evidence" value="ECO:0007669"/>
    <property type="project" value="InterPro"/>
</dbReference>
<dbReference type="PANTHER" id="PTHR12933">
    <property type="entry name" value="ORF PROTEIN-RELATED"/>
    <property type="match status" value="1"/>
</dbReference>
<dbReference type="GO" id="GO:0032040">
    <property type="term" value="C:small-subunit processome"/>
    <property type="evidence" value="ECO:0007669"/>
    <property type="project" value="TreeGrafter"/>
</dbReference>
<sequence length="211" mass="24740">MARKHGIKRGIGDDDKKLKRKEAKHLKDFGEEHPINDKIRLEDRCAKRVYENNDDEDKNEKKNDNDVNLSSDIVDKSDLQPDYYEQLLDVFGKKKDLQTSKQTVNQQYEFPNVGSFVESRSNLKCFDFIQIGHPPTSLDEIQVKPSLRENIPKTMMKLTKTKHQTLTPFQLELLSLLTTYKNLFYPERTMDNGEQIRMVYSLHALNHILRT</sequence>
<keyword evidence="3" id="KW-1185">Reference proteome</keyword>
<dbReference type="GO" id="GO:0000462">
    <property type="term" value="P:maturation of SSU-rRNA from tricistronic rRNA transcript (SSU-rRNA, 5.8S rRNA, LSU-rRNA)"/>
    <property type="evidence" value="ECO:0007669"/>
    <property type="project" value="TreeGrafter"/>
</dbReference>
<evidence type="ECO:0000313" key="3">
    <source>
        <dbReference type="Proteomes" id="UP000194236"/>
    </source>
</evidence>
<reference evidence="2 3" key="1">
    <citation type="submission" date="2017-03" db="EMBL/GenBank/DDBJ databases">
        <title>Genome Survey of Euroglyphus maynei.</title>
        <authorList>
            <person name="Arlian L.G."/>
            <person name="Morgan M.S."/>
            <person name="Rider S.D."/>
        </authorList>
    </citation>
    <scope>NUCLEOTIDE SEQUENCE [LARGE SCALE GENOMIC DNA]</scope>
    <source>
        <strain evidence="2">Arlian Lab</strain>
        <tissue evidence="2">Whole body</tissue>
    </source>
</reference>
<accession>A0A1Y3B6G0</accession>
<comment type="caution">
    <text evidence="2">The sequence shown here is derived from an EMBL/GenBank/DDBJ whole genome shotgun (WGS) entry which is preliminary data.</text>
</comment>
<name>A0A1Y3B6G0_EURMA</name>
<dbReference type="AlphaFoldDB" id="A0A1Y3B6G0"/>